<organism evidence="1 2">
    <name type="scientific">Aquilutibacter rugosus</name>
    <dbReference type="NCBI Taxonomy" id="3115820"/>
    <lineage>
        <taxon>Bacteria</taxon>
        <taxon>Pseudomonadati</taxon>
        <taxon>Pseudomonadota</taxon>
        <taxon>Gammaproteobacteria</taxon>
        <taxon>Lysobacterales</taxon>
        <taxon>Lysobacteraceae</taxon>
        <taxon>Aquilutibacter</taxon>
    </lineage>
</organism>
<keyword evidence="2" id="KW-1185">Reference proteome</keyword>
<dbReference type="Proteomes" id="UP001356170">
    <property type="component" value="Unassembled WGS sequence"/>
</dbReference>
<sequence>MFERSHHQFIEVVLTSLDSSLLREHACWFGGGTAIALRKEEYRESVDIDFLVADLEQYRALRHRLNGRNDMSPILREAAPALRLTREWRADQYGIRSAVDIGPRPIKFEIVNEARIDFSVPGRADKVCGVSTLSLQDLAACKLLANADRGRDDSVFSRDVIDMAFLDLPPNRLVGPVMKASQAYGMSVVSEMQVACERLIAREG</sequence>
<name>A0ABU7UWZ1_9GAMM</name>
<dbReference type="Pfam" id="PF08843">
    <property type="entry name" value="AbiEii"/>
    <property type="match status" value="1"/>
</dbReference>
<accession>A0ABU7UWZ1</accession>
<dbReference type="RefSeq" id="WP_331703139.1">
    <property type="nucleotide sequence ID" value="NZ_JAZHBO010000001.1"/>
</dbReference>
<dbReference type="EMBL" id="JAZHBO010000001">
    <property type="protein sequence ID" value="MEF2154997.1"/>
    <property type="molecule type" value="Genomic_DNA"/>
</dbReference>
<reference evidence="1 2" key="1">
    <citation type="submission" date="2024-01" db="EMBL/GenBank/DDBJ databases">
        <title>Novel species of the genus Luteimonas isolated from rivers.</title>
        <authorList>
            <person name="Lu H."/>
        </authorList>
    </citation>
    <scope>NUCLEOTIDE SEQUENCE [LARGE SCALE GENOMIC DNA]</scope>
    <source>
        <strain evidence="1 2">FXH3W</strain>
    </source>
</reference>
<gene>
    <name evidence="1" type="ORF">V3390_01915</name>
</gene>
<dbReference type="GO" id="GO:0016740">
    <property type="term" value="F:transferase activity"/>
    <property type="evidence" value="ECO:0007669"/>
    <property type="project" value="UniProtKB-KW"/>
</dbReference>
<protein>
    <submittedName>
        <fullName evidence="1">Nucleotidyl transferase AbiEii/AbiGii toxin family protein</fullName>
    </submittedName>
</protein>
<evidence type="ECO:0000313" key="1">
    <source>
        <dbReference type="EMBL" id="MEF2154997.1"/>
    </source>
</evidence>
<keyword evidence="1" id="KW-0808">Transferase</keyword>
<comment type="caution">
    <text evidence="1">The sequence shown here is derived from an EMBL/GenBank/DDBJ whole genome shotgun (WGS) entry which is preliminary data.</text>
</comment>
<evidence type="ECO:0000313" key="2">
    <source>
        <dbReference type="Proteomes" id="UP001356170"/>
    </source>
</evidence>
<proteinExistence type="predicted"/>
<dbReference type="InterPro" id="IPR014942">
    <property type="entry name" value="AbiEii"/>
</dbReference>